<gene>
    <name evidence="3" type="ORF">WOB96_02370</name>
</gene>
<evidence type="ECO:0000313" key="3">
    <source>
        <dbReference type="EMBL" id="MEK8088600.1"/>
    </source>
</evidence>
<comment type="similarity">
    <text evidence="1">Belongs to the ribosome association toxin RatA family.</text>
</comment>
<dbReference type="CDD" id="cd07824">
    <property type="entry name" value="SRPBCC_6"/>
    <property type="match status" value="1"/>
</dbReference>
<dbReference type="InterPro" id="IPR005031">
    <property type="entry name" value="COQ10_START"/>
</dbReference>
<comment type="caution">
    <text evidence="3">The sequence shown here is derived from an EMBL/GenBank/DDBJ whole genome shotgun (WGS) entry which is preliminary data.</text>
</comment>
<dbReference type="Proteomes" id="UP001446205">
    <property type="component" value="Unassembled WGS sequence"/>
</dbReference>
<keyword evidence="4" id="KW-1185">Reference proteome</keyword>
<evidence type="ECO:0000313" key="4">
    <source>
        <dbReference type="Proteomes" id="UP001446205"/>
    </source>
</evidence>
<dbReference type="Pfam" id="PF03364">
    <property type="entry name" value="Polyketide_cyc"/>
    <property type="match status" value="1"/>
</dbReference>
<evidence type="ECO:0000256" key="1">
    <source>
        <dbReference type="ARBA" id="ARBA00008918"/>
    </source>
</evidence>
<dbReference type="InterPro" id="IPR023393">
    <property type="entry name" value="START-like_dom_sf"/>
</dbReference>
<dbReference type="SUPFAM" id="SSF55961">
    <property type="entry name" value="Bet v1-like"/>
    <property type="match status" value="1"/>
</dbReference>
<accession>A0ABU9D4X3</accession>
<organism evidence="3 4">
    <name type="scientific">Thermithiobacillus plumbiphilus</name>
    <dbReference type="NCBI Taxonomy" id="1729899"/>
    <lineage>
        <taxon>Bacteria</taxon>
        <taxon>Pseudomonadati</taxon>
        <taxon>Pseudomonadota</taxon>
        <taxon>Acidithiobacillia</taxon>
        <taxon>Acidithiobacillales</taxon>
        <taxon>Thermithiobacillaceae</taxon>
        <taxon>Thermithiobacillus</taxon>
    </lineage>
</organism>
<sequence length="158" mass="18352">MAHYDFLTIWRTLAPLEAVWDAIHATHQWPEWWKGVESAQPLKPPGQDELGGIIRYRWKGRLPYTIEFDAETTRIELLNLIEACVDGDVRGVGVWEFLRDGNITEIRYSWQVDTTRLWMNLISPVASPLIRWNHDLIMRWGAEGLSEHLGAEVRMKTG</sequence>
<feature type="domain" description="Coenzyme Q-binding protein COQ10 START" evidence="2">
    <location>
        <begin position="14"/>
        <end position="126"/>
    </location>
</feature>
<dbReference type="Gene3D" id="3.30.530.20">
    <property type="match status" value="1"/>
</dbReference>
<name>A0ABU9D4X3_9PROT</name>
<dbReference type="RefSeq" id="WP_341369666.1">
    <property type="nucleotide sequence ID" value="NZ_JBBPCO010000002.1"/>
</dbReference>
<dbReference type="EMBL" id="JBBPCO010000002">
    <property type="protein sequence ID" value="MEK8088600.1"/>
    <property type="molecule type" value="Genomic_DNA"/>
</dbReference>
<proteinExistence type="inferred from homology"/>
<evidence type="ECO:0000259" key="2">
    <source>
        <dbReference type="Pfam" id="PF03364"/>
    </source>
</evidence>
<protein>
    <submittedName>
        <fullName evidence="3">SRPBCC family protein</fullName>
    </submittedName>
</protein>
<reference evidence="3 4" key="1">
    <citation type="submission" date="2024-04" db="EMBL/GenBank/DDBJ databases">
        <authorList>
            <person name="Abashina T."/>
            <person name="Shaikin A."/>
        </authorList>
    </citation>
    <scope>NUCLEOTIDE SEQUENCE [LARGE SCALE GENOMIC DNA]</scope>
    <source>
        <strain evidence="3 4">AAFK</strain>
    </source>
</reference>